<organism evidence="3 4">
    <name type="scientific">Streptomyces sp. 900105755</name>
    <dbReference type="NCBI Taxonomy" id="3154389"/>
    <lineage>
        <taxon>Bacteria</taxon>
        <taxon>Bacillati</taxon>
        <taxon>Actinomycetota</taxon>
        <taxon>Actinomycetes</taxon>
        <taxon>Kitasatosporales</taxon>
        <taxon>Streptomycetaceae</taxon>
        <taxon>Streptomyces</taxon>
    </lineage>
</organism>
<dbReference type="PROSITE" id="PS51257">
    <property type="entry name" value="PROKAR_LIPOPROTEIN"/>
    <property type="match status" value="1"/>
</dbReference>
<keyword evidence="4" id="KW-1185">Reference proteome</keyword>
<gene>
    <name evidence="3" type="ORF">ABT211_25330</name>
</gene>
<dbReference type="RefSeq" id="WP_351959028.1">
    <property type="nucleotide sequence ID" value="NZ_JBEOZM010000012.1"/>
</dbReference>
<evidence type="ECO:0000313" key="4">
    <source>
        <dbReference type="Proteomes" id="UP001490365"/>
    </source>
</evidence>
<accession>A0ABV1TKV4</accession>
<sequence>MRSPSVLVTAISAATVALFAAGCTGGGPGHAAPAPATSSPTPATSVSASVDKTYDSVTKAPVLPEGEVVAQAANATGGREMEIKGGVGSGILSVQVDCEGKGRLTVTVEPLGFNFPFDCVDGQVSTIDDEMNMNGGGVRPHTPGTVQVTATAGTRWAITVGRRDEADRSSS</sequence>
<name>A0ABV1TKV4_9ACTN</name>
<evidence type="ECO:0000313" key="3">
    <source>
        <dbReference type="EMBL" id="MER6270590.1"/>
    </source>
</evidence>
<comment type="caution">
    <text evidence="3">The sequence shown here is derived from an EMBL/GenBank/DDBJ whole genome shotgun (WGS) entry which is preliminary data.</text>
</comment>
<evidence type="ECO:0000256" key="2">
    <source>
        <dbReference type="SAM" id="SignalP"/>
    </source>
</evidence>
<dbReference type="EMBL" id="JBEOZM010000012">
    <property type="protein sequence ID" value="MER6270590.1"/>
    <property type="molecule type" value="Genomic_DNA"/>
</dbReference>
<evidence type="ECO:0008006" key="5">
    <source>
        <dbReference type="Google" id="ProtNLM"/>
    </source>
</evidence>
<feature type="compositionally biased region" description="Low complexity" evidence="1">
    <location>
        <begin position="30"/>
        <end position="48"/>
    </location>
</feature>
<feature type="signal peptide" evidence="2">
    <location>
        <begin position="1"/>
        <end position="20"/>
    </location>
</feature>
<reference evidence="3 4" key="1">
    <citation type="submission" date="2024-06" db="EMBL/GenBank/DDBJ databases">
        <title>The Natural Products Discovery Center: Release of the First 8490 Sequenced Strains for Exploring Actinobacteria Biosynthetic Diversity.</title>
        <authorList>
            <person name="Kalkreuter E."/>
            <person name="Kautsar S.A."/>
            <person name="Yang D."/>
            <person name="Bader C.D."/>
            <person name="Teijaro C.N."/>
            <person name="Fluegel L."/>
            <person name="Davis C.M."/>
            <person name="Simpson J.R."/>
            <person name="Lauterbach L."/>
            <person name="Steele A.D."/>
            <person name="Gui C."/>
            <person name="Meng S."/>
            <person name="Li G."/>
            <person name="Viehrig K."/>
            <person name="Ye F."/>
            <person name="Su P."/>
            <person name="Kiefer A.F."/>
            <person name="Nichols A."/>
            <person name="Cepeda A.J."/>
            <person name="Yan W."/>
            <person name="Fan B."/>
            <person name="Jiang Y."/>
            <person name="Adhikari A."/>
            <person name="Zheng C.-J."/>
            <person name="Schuster L."/>
            <person name="Cowan T.M."/>
            <person name="Smanski M.J."/>
            <person name="Chevrette M.G."/>
            <person name="De Carvalho L.P.S."/>
            <person name="Shen B."/>
        </authorList>
    </citation>
    <scope>NUCLEOTIDE SEQUENCE [LARGE SCALE GENOMIC DNA]</scope>
    <source>
        <strain evidence="3 4">NPDC001694</strain>
    </source>
</reference>
<feature type="region of interest" description="Disordered" evidence="1">
    <location>
        <begin position="29"/>
        <end position="48"/>
    </location>
</feature>
<feature type="chain" id="PRO_5045256500" description="Lipoprotein" evidence="2">
    <location>
        <begin position="21"/>
        <end position="171"/>
    </location>
</feature>
<dbReference type="Proteomes" id="UP001490365">
    <property type="component" value="Unassembled WGS sequence"/>
</dbReference>
<keyword evidence="2" id="KW-0732">Signal</keyword>
<evidence type="ECO:0000256" key="1">
    <source>
        <dbReference type="SAM" id="MobiDB-lite"/>
    </source>
</evidence>
<proteinExistence type="predicted"/>
<protein>
    <recommendedName>
        <fullName evidence="5">Lipoprotein</fullName>
    </recommendedName>
</protein>